<keyword evidence="2" id="KW-0805">Transcription regulation</keyword>
<name>S3CF75_9BURK</name>
<dbReference type="InterPro" id="IPR036388">
    <property type="entry name" value="WH-like_DNA-bd_sf"/>
</dbReference>
<dbReference type="Proteomes" id="UP000014400">
    <property type="component" value="Unassembled WGS sequence"/>
</dbReference>
<dbReference type="Pfam" id="PF00126">
    <property type="entry name" value="HTH_1"/>
    <property type="match status" value="1"/>
</dbReference>
<gene>
    <name evidence="6" type="ORF">HMPREF1476_01201</name>
</gene>
<dbReference type="CDD" id="cd08417">
    <property type="entry name" value="PBP2_Nitroaromatics_like"/>
    <property type="match status" value="1"/>
</dbReference>
<dbReference type="EMBL" id="ATCF01000017">
    <property type="protein sequence ID" value="EPD99164.1"/>
    <property type="molecule type" value="Genomic_DNA"/>
</dbReference>
<dbReference type="PANTHER" id="PTHR30118:SF15">
    <property type="entry name" value="TRANSCRIPTIONAL REGULATORY PROTEIN"/>
    <property type="match status" value="1"/>
</dbReference>
<dbReference type="InterPro" id="IPR050389">
    <property type="entry name" value="LysR-type_TF"/>
</dbReference>
<dbReference type="HOGENOM" id="CLU_039613_39_0_4"/>
<comment type="similarity">
    <text evidence="1">Belongs to the LysR transcriptional regulatory family.</text>
</comment>
<dbReference type="Gene3D" id="1.10.10.10">
    <property type="entry name" value="Winged helix-like DNA-binding domain superfamily/Winged helix DNA-binding domain"/>
    <property type="match status" value="1"/>
</dbReference>
<dbReference type="PANTHER" id="PTHR30118">
    <property type="entry name" value="HTH-TYPE TRANSCRIPTIONAL REGULATOR LEUO-RELATED"/>
    <property type="match status" value="1"/>
</dbReference>
<dbReference type="InterPro" id="IPR037402">
    <property type="entry name" value="YidZ_PBP2"/>
</dbReference>
<dbReference type="PROSITE" id="PS50931">
    <property type="entry name" value="HTH_LYSR"/>
    <property type="match status" value="1"/>
</dbReference>
<comment type="caution">
    <text evidence="6">The sequence shown here is derived from an EMBL/GenBank/DDBJ whole genome shotgun (WGS) entry which is preliminary data.</text>
</comment>
<evidence type="ECO:0000313" key="6">
    <source>
        <dbReference type="EMBL" id="EPD99164.1"/>
    </source>
</evidence>
<dbReference type="eggNOG" id="COG0583">
    <property type="taxonomic scope" value="Bacteria"/>
</dbReference>
<evidence type="ECO:0000256" key="3">
    <source>
        <dbReference type="ARBA" id="ARBA00023125"/>
    </source>
</evidence>
<dbReference type="SUPFAM" id="SSF46785">
    <property type="entry name" value="Winged helix' DNA-binding domain"/>
    <property type="match status" value="1"/>
</dbReference>
<feature type="domain" description="HTH lysR-type" evidence="5">
    <location>
        <begin position="15"/>
        <end position="72"/>
    </location>
</feature>
<evidence type="ECO:0000256" key="4">
    <source>
        <dbReference type="ARBA" id="ARBA00023163"/>
    </source>
</evidence>
<protein>
    <recommendedName>
        <fullName evidence="5">HTH lysR-type domain-containing protein</fullName>
    </recommendedName>
</protein>
<accession>S3CF75</accession>
<organism evidence="6 7">
    <name type="scientific">Sutterella wadsworthensis HGA0223</name>
    <dbReference type="NCBI Taxonomy" id="1203554"/>
    <lineage>
        <taxon>Bacteria</taxon>
        <taxon>Pseudomonadati</taxon>
        <taxon>Pseudomonadota</taxon>
        <taxon>Betaproteobacteria</taxon>
        <taxon>Burkholderiales</taxon>
        <taxon>Sutterellaceae</taxon>
        <taxon>Sutterella</taxon>
    </lineage>
</organism>
<dbReference type="Gene3D" id="3.40.190.10">
    <property type="entry name" value="Periplasmic binding protein-like II"/>
    <property type="match status" value="2"/>
</dbReference>
<reference evidence="6 7" key="1">
    <citation type="submission" date="2013-04" db="EMBL/GenBank/DDBJ databases">
        <title>The Genome Sequence of Sutterella wadsworthensis HGA0223.</title>
        <authorList>
            <consortium name="The Broad Institute Genomics Platform"/>
            <person name="Earl A."/>
            <person name="Ward D."/>
            <person name="Feldgarden M."/>
            <person name="Gevers D."/>
            <person name="Schmidt T.M."/>
            <person name="Dover J."/>
            <person name="Dai D."/>
            <person name="Walker B."/>
            <person name="Young S."/>
            <person name="Zeng Q."/>
            <person name="Gargeya S."/>
            <person name="Fitzgerald M."/>
            <person name="Haas B."/>
            <person name="Abouelleil A."/>
            <person name="Allen A.W."/>
            <person name="Alvarado L."/>
            <person name="Arachchi H.M."/>
            <person name="Berlin A.M."/>
            <person name="Chapman S.B."/>
            <person name="Gainer-Dewar J."/>
            <person name="Goldberg J."/>
            <person name="Griggs A."/>
            <person name="Gujja S."/>
            <person name="Hansen M."/>
            <person name="Howarth C."/>
            <person name="Imamovic A."/>
            <person name="Ireland A."/>
            <person name="Larimer J."/>
            <person name="McCowan C."/>
            <person name="Murphy C."/>
            <person name="Pearson M."/>
            <person name="Poon T.W."/>
            <person name="Priest M."/>
            <person name="Roberts A."/>
            <person name="Saif S."/>
            <person name="Shea T."/>
            <person name="Sisk P."/>
            <person name="Sykes S."/>
            <person name="Wortman J."/>
            <person name="Nusbaum C."/>
            <person name="Birren B."/>
        </authorList>
    </citation>
    <scope>NUCLEOTIDE SEQUENCE [LARGE SCALE GENOMIC DNA]</scope>
    <source>
        <strain evidence="6 7">HGA0223</strain>
    </source>
</reference>
<keyword evidence="3" id="KW-0238">DNA-binding</keyword>
<sequence>MLSNGSFANPKWTELSLGDLMFFLRLVEEKSLTEAAKAQGISLSTASRVLKMLRDVFDDPLFLRSSPHLIPTQRAFELEPEVRKLLGAAGALVKPEVFRPADLERSFRIGVVDNAVYAVMRGFVKRFLEAAPRAGLEFVQIDDHLFEKLESGEIDAAIYPSSRKLPAGMHELKLIRMGYALCTRQDHPIALKWRETGRIPWKDVNRCRKIQVSNRGSSQYEIYSMDEKTVVGEELLDRAIAVPFFLVVPGILEETDCVAVLPLLTARLFESEDRIAVMPLHPQTELGRGRETFWARLIWHERVDRDPAMAWLRGLIKANAERIGDCLDACAEAAEEQ</sequence>
<evidence type="ECO:0000313" key="7">
    <source>
        <dbReference type="Proteomes" id="UP000014400"/>
    </source>
</evidence>
<dbReference type="Pfam" id="PF03466">
    <property type="entry name" value="LysR_substrate"/>
    <property type="match status" value="1"/>
</dbReference>
<keyword evidence="7" id="KW-1185">Reference proteome</keyword>
<dbReference type="PATRIC" id="fig|1203554.3.peg.1246"/>
<dbReference type="AlphaFoldDB" id="S3CF75"/>
<dbReference type="InterPro" id="IPR000847">
    <property type="entry name" value="LysR_HTH_N"/>
</dbReference>
<dbReference type="SUPFAM" id="SSF53850">
    <property type="entry name" value="Periplasmic binding protein-like II"/>
    <property type="match status" value="1"/>
</dbReference>
<dbReference type="RefSeq" id="WP_016474460.1">
    <property type="nucleotide sequence ID" value="NZ_KE150480.1"/>
</dbReference>
<keyword evidence="4" id="KW-0804">Transcription</keyword>
<dbReference type="STRING" id="1203554.HMPREF1476_01201"/>
<evidence type="ECO:0000259" key="5">
    <source>
        <dbReference type="PROSITE" id="PS50931"/>
    </source>
</evidence>
<proteinExistence type="inferred from homology"/>
<dbReference type="InterPro" id="IPR005119">
    <property type="entry name" value="LysR_subst-bd"/>
</dbReference>
<dbReference type="GO" id="GO:0003700">
    <property type="term" value="F:DNA-binding transcription factor activity"/>
    <property type="evidence" value="ECO:0007669"/>
    <property type="project" value="InterPro"/>
</dbReference>
<dbReference type="InterPro" id="IPR036390">
    <property type="entry name" value="WH_DNA-bd_sf"/>
</dbReference>
<dbReference type="GO" id="GO:0003677">
    <property type="term" value="F:DNA binding"/>
    <property type="evidence" value="ECO:0007669"/>
    <property type="project" value="UniProtKB-KW"/>
</dbReference>
<evidence type="ECO:0000256" key="1">
    <source>
        <dbReference type="ARBA" id="ARBA00009437"/>
    </source>
</evidence>
<evidence type="ECO:0000256" key="2">
    <source>
        <dbReference type="ARBA" id="ARBA00023015"/>
    </source>
</evidence>